<dbReference type="Pfam" id="PF21744">
    <property type="entry name" value="BAHCC1-like_Tudor"/>
    <property type="match status" value="1"/>
</dbReference>
<feature type="region of interest" description="Disordered" evidence="1">
    <location>
        <begin position="834"/>
        <end position="878"/>
    </location>
</feature>
<reference evidence="4 5" key="1">
    <citation type="submission" date="2024-03" db="EMBL/GenBank/DDBJ databases">
        <title>Adaptation during the transition from Ophiocordyceps entomopathogen to insect associate is accompanied by gene loss and intensified selection.</title>
        <authorList>
            <person name="Ward C.M."/>
            <person name="Onetto C.A."/>
            <person name="Borneman A.R."/>
        </authorList>
    </citation>
    <scope>NUCLEOTIDE SEQUENCE [LARGE SCALE GENOMIC DNA]</scope>
    <source>
        <strain evidence="4">AWRI1</strain>
        <tissue evidence="4">Single Adult Female</tissue>
    </source>
</reference>
<dbReference type="PANTHER" id="PTHR12505">
    <property type="entry name" value="PHD FINGER TRANSCRIPTION FACTOR"/>
    <property type="match status" value="1"/>
</dbReference>
<dbReference type="SMART" id="SM00384">
    <property type="entry name" value="AT_hook"/>
    <property type="match status" value="2"/>
</dbReference>
<gene>
    <name evidence="4" type="ORF">V9T40_010998</name>
</gene>
<name>A0AAN9XY03_9HEMI</name>
<feature type="compositionally biased region" description="Polar residues" evidence="1">
    <location>
        <begin position="1"/>
        <end position="20"/>
    </location>
</feature>
<feature type="compositionally biased region" description="Basic residues" evidence="1">
    <location>
        <begin position="981"/>
        <end position="994"/>
    </location>
</feature>
<feature type="region of interest" description="Disordered" evidence="1">
    <location>
        <begin position="1"/>
        <end position="26"/>
    </location>
</feature>
<dbReference type="EMBL" id="JBBCAQ010000037">
    <property type="protein sequence ID" value="KAK7573807.1"/>
    <property type="molecule type" value="Genomic_DNA"/>
</dbReference>
<dbReference type="Pfam" id="PF24912">
    <property type="entry name" value="SH3_TNRC18"/>
    <property type="match status" value="1"/>
</dbReference>
<feature type="compositionally biased region" description="Basic residues" evidence="1">
    <location>
        <begin position="960"/>
        <end position="969"/>
    </location>
</feature>
<evidence type="ECO:0000313" key="4">
    <source>
        <dbReference type="EMBL" id="KAK7573807.1"/>
    </source>
</evidence>
<feature type="compositionally biased region" description="Acidic residues" evidence="1">
    <location>
        <begin position="701"/>
        <end position="716"/>
    </location>
</feature>
<dbReference type="Proteomes" id="UP001367676">
    <property type="component" value="Unassembled WGS sequence"/>
</dbReference>
<evidence type="ECO:0000256" key="1">
    <source>
        <dbReference type="SAM" id="MobiDB-lite"/>
    </source>
</evidence>
<feature type="domain" description="TNRC18/BAHCC1-like SH3" evidence="3">
    <location>
        <begin position="1283"/>
        <end position="1332"/>
    </location>
</feature>
<proteinExistence type="predicted"/>
<feature type="compositionally biased region" description="Basic residues" evidence="1">
    <location>
        <begin position="1108"/>
        <end position="1117"/>
    </location>
</feature>
<protein>
    <recommendedName>
        <fullName evidence="6">BAH domain-containing protein</fullName>
    </recommendedName>
</protein>
<dbReference type="InterPro" id="IPR048924">
    <property type="entry name" value="BAHCC1-like_Tudor"/>
</dbReference>
<feature type="compositionally biased region" description="Polar residues" evidence="1">
    <location>
        <begin position="682"/>
        <end position="697"/>
    </location>
</feature>
<organism evidence="4 5">
    <name type="scientific">Parthenolecanium corni</name>
    <dbReference type="NCBI Taxonomy" id="536013"/>
    <lineage>
        <taxon>Eukaryota</taxon>
        <taxon>Metazoa</taxon>
        <taxon>Ecdysozoa</taxon>
        <taxon>Arthropoda</taxon>
        <taxon>Hexapoda</taxon>
        <taxon>Insecta</taxon>
        <taxon>Pterygota</taxon>
        <taxon>Neoptera</taxon>
        <taxon>Paraneoptera</taxon>
        <taxon>Hemiptera</taxon>
        <taxon>Sternorrhyncha</taxon>
        <taxon>Coccoidea</taxon>
        <taxon>Coccidae</taxon>
        <taxon>Parthenolecanium</taxon>
    </lineage>
</organism>
<feature type="region of interest" description="Disordered" evidence="1">
    <location>
        <begin position="911"/>
        <end position="1047"/>
    </location>
</feature>
<dbReference type="InterPro" id="IPR056841">
    <property type="entry name" value="TNRC18_BAHCC1-like_SH3"/>
</dbReference>
<feature type="compositionally biased region" description="Polar residues" evidence="1">
    <location>
        <begin position="791"/>
        <end position="800"/>
    </location>
</feature>
<evidence type="ECO:0008006" key="6">
    <source>
        <dbReference type="Google" id="ProtNLM"/>
    </source>
</evidence>
<feature type="compositionally biased region" description="Basic and acidic residues" evidence="1">
    <location>
        <begin position="847"/>
        <end position="878"/>
    </location>
</feature>
<feature type="region of interest" description="Disordered" evidence="1">
    <location>
        <begin position="647"/>
        <end position="754"/>
    </location>
</feature>
<dbReference type="GO" id="GO:0003677">
    <property type="term" value="F:DNA binding"/>
    <property type="evidence" value="ECO:0007669"/>
    <property type="project" value="InterPro"/>
</dbReference>
<dbReference type="InterPro" id="IPR052429">
    <property type="entry name" value="BAH_domain_protein"/>
</dbReference>
<dbReference type="Gene3D" id="2.30.30.140">
    <property type="match status" value="1"/>
</dbReference>
<comment type="caution">
    <text evidence="4">The sequence shown here is derived from an EMBL/GenBank/DDBJ whole genome shotgun (WGS) entry which is preliminary data.</text>
</comment>
<feature type="region of interest" description="Disordered" evidence="1">
    <location>
        <begin position="402"/>
        <end position="423"/>
    </location>
</feature>
<feature type="region of interest" description="Disordered" evidence="1">
    <location>
        <begin position="773"/>
        <end position="816"/>
    </location>
</feature>
<evidence type="ECO:0000259" key="3">
    <source>
        <dbReference type="Pfam" id="PF24912"/>
    </source>
</evidence>
<evidence type="ECO:0000313" key="5">
    <source>
        <dbReference type="Proteomes" id="UP001367676"/>
    </source>
</evidence>
<feature type="domain" description="BAHCC1-like Tudor" evidence="2">
    <location>
        <begin position="1341"/>
        <end position="1403"/>
    </location>
</feature>
<feature type="compositionally biased region" description="Basic and acidic residues" evidence="1">
    <location>
        <begin position="911"/>
        <end position="921"/>
    </location>
</feature>
<accession>A0AAN9XY03</accession>
<evidence type="ECO:0000259" key="2">
    <source>
        <dbReference type="Pfam" id="PF21744"/>
    </source>
</evidence>
<feature type="compositionally biased region" description="Basic and acidic residues" evidence="1">
    <location>
        <begin position="717"/>
        <end position="744"/>
    </location>
</feature>
<dbReference type="InterPro" id="IPR017956">
    <property type="entry name" value="AT_hook_DNA-bd_motif"/>
</dbReference>
<dbReference type="PANTHER" id="PTHR12505:SF24">
    <property type="entry name" value="PROTEIN WINGED EYE"/>
    <property type="match status" value="1"/>
</dbReference>
<sequence length="1488" mass="161904">MTQVRRSQNIGPLKNPSQNFGPPGTLGVASSLHVSVTDNSLLSPTTTTMSPSDHKSVGAARPFRPIAVKRDANGTPCQVAEITTSSLNNKTDYSTATGTVSGKRESDLALTTSIGTTVPTSQLAQLTTSTQSTSVATNAIAGDRSSVGSDKKLEILRFECGKAKCTPDVLLKRKIPSPRLKMCFVTDLLSEKLFDKDSAFTLFTLLGCGATGATVMSNGGIPVGIAVARQRFVSNSSGKSQTTTSKDVIATSSAAAASYSSIVPYQQTLIEPSMFASSISNIGVVAGTASCEDRSGTNVGAGIPPPIIAWPTTTGLPQQQQHTTQQWHPYAGPADAQIQNMPSACAGYQLARDPVSGQIMLIPANQIDSMPQRTAFIIPGGAQTPTTGYSSTSQQIQSFLIPQQSQAHQQQHQQKPQQQQQSASHSLFLDHLVTLVPSTNVNAKQKPVSSAILKLDDGPITGVMMPCDLGKTSSMNTTNATAAIGQQLISNNSSFSLVQQFNASNIHNPNLNMPHHFSSISSSGSLLIQQISGNSGPPPLINQVNNSVVIAESAATQSVINSQSQYPPSNTSYLINTQQISSENSTIIDQVQPAPCLIPASAPQPNFNQFPAVSLDDGLRQSMKSSTVVQMSSSSVAPVKRVDAEAKATGANRTVDEVCSSRSTSDEYSVDKSGEEAVIKVDTNSSVQDASNQTDSMISFGEEDDDGEDNDDDEDSDVLRIHEESEEPSKMKSDDEVLLEEKPAAEPQTKVYSVENPDFSGLQLLLNGIERAEHSRISPEVGDEVSKKDTGSANMLQTVPQLKKETEDSDTEKPVPNSLEILCALADQRFKEEKVAVSDEESSSSDSELKEQSRKEVPIKREVGHQYRSLESKQETRRFLSSKYTKQRLCSLSPNEAQIRMQLELAKLQKKYRETKKELSRLSHRKYTSSSSATRSPTPCFEPPSVTLQDSDAPKIAPPVKRRPGRPRKHSLEHTDGASKPPHRPSVKPVKRPTLKFESSKSFLHQGSDDESKVSKLSNGDLSPPVLEPMCSSPKAKPFKSDILSPPTLIPSKKSFLGTKGLLHHKEQNVKKPLFRLSSPDDSSDEELEYCKRVSKLEASKETAPAAPKRKVGRPRKYPREDGTATDEPTVKKPKFGASRPPLGGTTVTNKFPKDKRIPCTYNKISEKQVPVTSSVVSTFAMLKSQRRSSDYAPEVVESKPKITPKLKAEAKVDPSDSVLLYKDRKDSFDKPDKSHSTKVRDFTCGMNFSNSSRIPSPSSTEYCNEDFRITCDLLESAEKRPLRVLISVGGLFRAGELKAIQPPDLYGIKLDGERGQRTHIYTKEEVLRDVVLEVRGRLPLRSGTRVCAFWSSQYLSLYPGYVTSFSSSDESEDENFTAVSFDDGDSGRIRINDIRLLPKDFSFTRLCAPASGRELMNFFCLSRRKSCPQYPGNGSLTESEFPSCIVCQKVPNLAGSLISREETKEGEPFVILAAPECVEIRNRRQSA</sequence>
<feature type="compositionally biased region" description="Low complexity" evidence="1">
    <location>
        <begin position="928"/>
        <end position="939"/>
    </location>
</feature>
<keyword evidence="5" id="KW-1185">Reference proteome</keyword>
<feature type="region of interest" description="Disordered" evidence="1">
    <location>
        <begin position="1097"/>
        <end position="1154"/>
    </location>
</feature>
<feature type="compositionally biased region" description="Basic and acidic residues" evidence="1">
    <location>
        <begin position="669"/>
        <end position="679"/>
    </location>
</feature>